<proteinExistence type="predicted"/>
<feature type="compositionally biased region" description="Low complexity" evidence="2">
    <location>
        <begin position="29"/>
        <end position="45"/>
    </location>
</feature>
<dbReference type="Pfam" id="PF13240">
    <property type="entry name" value="Zn_Ribbon_1"/>
    <property type="match status" value="1"/>
</dbReference>
<evidence type="ECO:0000313" key="5">
    <source>
        <dbReference type="Proteomes" id="UP000199103"/>
    </source>
</evidence>
<protein>
    <submittedName>
        <fullName evidence="4">Zinc-ribbon domain-containing protein</fullName>
    </submittedName>
</protein>
<dbReference type="Pfam" id="PF00498">
    <property type="entry name" value="FHA"/>
    <property type="match status" value="1"/>
</dbReference>
<dbReference type="Proteomes" id="UP000199103">
    <property type="component" value="Chromosome I"/>
</dbReference>
<organism evidence="4 5">
    <name type="scientific">Microlunatus soli</name>
    <dbReference type="NCBI Taxonomy" id="630515"/>
    <lineage>
        <taxon>Bacteria</taxon>
        <taxon>Bacillati</taxon>
        <taxon>Actinomycetota</taxon>
        <taxon>Actinomycetes</taxon>
        <taxon>Propionibacteriales</taxon>
        <taxon>Propionibacteriaceae</taxon>
        <taxon>Microlunatus</taxon>
    </lineage>
</organism>
<dbReference type="SUPFAM" id="SSF49879">
    <property type="entry name" value="SMAD/FHA domain"/>
    <property type="match status" value="1"/>
</dbReference>
<feature type="region of interest" description="Disordered" evidence="2">
    <location>
        <begin position="26"/>
        <end position="113"/>
    </location>
</feature>
<accession>A0A1H2ANP1</accession>
<evidence type="ECO:0000256" key="2">
    <source>
        <dbReference type="SAM" id="MobiDB-lite"/>
    </source>
</evidence>
<sequence length="218" mass="22555">MIYCTNCGHGNTDASNFCSQCGTALPKQAAAPAEPVRAAEAPGEPTTRPAEADQEPAPSGPESGAEPPSEPAPSGSGSFTTGSSAAGRTGDTTRTMPAMGEDDDSGLSPDDVEAVNALPRGSALLIVRRGADAGSRFLLDTESSTVGRSQDADILLDDISVSRRHAVFTRTDAGVVVKDVGSLNGTYVNRQMVDEQLLQPGDEVQIGKFRLVFYAARG</sequence>
<keyword evidence="1" id="KW-0597">Phosphoprotein</keyword>
<evidence type="ECO:0000313" key="4">
    <source>
        <dbReference type="EMBL" id="SDT47176.1"/>
    </source>
</evidence>
<dbReference type="InterPro" id="IPR050923">
    <property type="entry name" value="Cell_Proc_Reg/RNA_Proc"/>
</dbReference>
<dbReference type="PROSITE" id="PS50006">
    <property type="entry name" value="FHA_DOMAIN"/>
    <property type="match status" value="1"/>
</dbReference>
<feature type="compositionally biased region" description="Acidic residues" evidence="2">
    <location>
        <begin position="100"/>
        <end position="113"/>
    </location>
</feature>
<dbReference type="InterPro" id="IPR008984">
    <property type="entry name" value="SMAD_FHA_dom_sf"/>
</dbReference>
<dbReference type="OrthoDB" id="9815925at2"/>
<dbReference type="Gene3D" id="2.60.200.20">
    <property type="match status" value="1"/>
</dbReference>
<gene>
    <name evidence="4" type="ORF">SAMN04489812_6065</name>
</gene>
<reference evidence="4 5" key="1">
    <citation type="submission" date="2016-10" db="EMBL/GenBank/DDBJ databases">
        <authorList>
            <person name="de Groot N.N."/>
        </authorList>
    </citation>
    <scope>NUCLEOTIDE SEQUENCE [LARGE SCALE GENOMIC DNA]</scope>
    <source>
        <strain evidence="4 5">DSM 21800</strain>
    </source>
</reference>
<evidence type="ECO:0000256" key="1">
    <source>
        <dbReference type="ARBA" id="ARBA00022553"/>
    </source>
</evidence>
<evidence type="ECO:0000259" key="3">
    <source>
        <dbReference type="PROSITE" id="PS50006"/>
    </source>
</evidence>
<dbReference type="SMART" id="SM00240">
    <property type="entry name" value="FHA"/>
    <property type="match status" value="1"/>
</dbReference>
<feature type="domain" description="FHA" evidence="3">
    <location>
        <begin position="144"/>
        <end position="193"/>
    </location>
</feature>
<dbReference type="PANTHER" id="PTHR23308">
    <property type="entry name" value="NUCLEAR INHIBITOR OF PROTEIN PHOSPHATASE-1"/>
    <property type="match status" value="1"/>
</dbReference>
<dbReference type="STRING" id="630515.SAMN04489812_6065"/>
<dbReference type="InterPro" id="IPR000253">
    <property type="entry name" value="FHA_dom"/>
</dbReference>
<dbReference type="AlphaFoldDB" id="A0A1H2ANP1"/>
<keyword evidence="5" id="KW-1185">Reference proteome</keyword>
<feature type="compositionally biased region" description="Low complexity" evidence="2">
    <location>
        <begin position="55"/>
        <end position="93"/>
    </location>
</feature>
<dbReference type="InterPro" id="IPR026870">
    <property type="entry name" value="Zinc_ribbon_dom"/>
</dbReference>
<name>A0A1H2ANP1_9ACTN</name>
<dbReference type="EMBL" id="LT629772">
    <property type="protein sequence ID" value="SDT47176.1"/>
    <property type="molecule type" value="Genomic_DNA"/>
</dbReference>
<dbReference type="RefSeq" id="WP_091531232.1">
    <property type="nucleotide sequence ID" value="NZ_LT629772.1"/>
</dbReference>